<evidence type="ECO:0000313" key="2">
    <source>
        <dbReference type="Proteomes" id="UP000570474"/>
    </source>
</evidence>
<proteinExistence type="predicted"/>
<name>A0A847RM69_9BACT</name>
<evidence type="ECO:0008006" key="3">
    <source>
        <dbReference type="Google" id="ProtNLM"/>
    </source>
</evidence>
<protein>
    <recommendedName>
        <fullName evidence="3">DUF2071 domain-containing protein</fullName>
    </recommendedName>
</protein>
<dbReference type="Pfam" id="PF09844">
    <property type="entry name" value="DUF2071"/>
    <property type="match status" value="1"/>
</dbReference>
<accession>A0A847RM69</accession>
<dbReference type="EMBL" id="JABAIA010000001">
    <property type="protein sequence ID" value="NLR64186.1"/>
    <property type="molecule type" value="Genomic_DNA"/>
</dbReference>
<evidence type="ECO:0000313" key="1">
    <source>
        <dbReference type="EMBL" id="NLR64186.1"/>
    </source>
</evidence>
<dbReference type="RefSeq" id="WP_168870139.1">
    <property type="nucleotide sequence ID" value="NZ_JABAIA010000001.1"/>
</dbReference>
<comment type="caution">
    <text evidence="1">The sequence shown here is derived from an EMBL/GenBank/DDBJ whole genome shotgun (WGS) entry which is preliminary data.</text>
</comment>
<organism evidence="1 2">
    <name type="scientific">Chitinophaga varians</name>
    <dbReference type="NCBI Taxonomy" id="2202339"/>
    <lineage>
        <taxon>Bacteria</taxon>
        <taxon>Pseudomonadati</taxon>
        <taxon>Bacteroidota</taxon>
        <taxon>Chitinophagia</taxon>
        <taxon>Chitinophagales</taxon>
        <taxon>Chitinophagaceae</taxon>
        <taxon>Chitinophaga</taxon>
    </lineage>
</organism>
<sequence length="246" mass="28099">MLTFLKNHPFAVEAYFESSLVLTYAVPMSMVRPMVPAKLDLDLFDDQWAFVAVAVVKTRRLRPKGFPGFMGHDFVLAGYRVFVRYTNSQGKKWRGLYILKSETDKKRMAFMGNLFTHYNYTTTDIDVKSEENILRVKSDKSGVDIIVDLGTPETGLPAGSPFNNWKEARRFAGPLPFTFTCNDVSNEVLIIEGVREKWTPKPVAVVSAKVGFMDRPEWQDAVLANAFLIQHIPYYWKKGKVDIWKG</sequence>
<keyword evidence="2" id="KW-1185">Reference proteome</keyword>
<dbReference type="AlphaFoldDB" id="A0A847RM69"/>
<dbReference type="InterPro" id="IPR018644">
    <property type="entry name" value="DUF2071"/>
</dbReference>
<dbReference type="Proteomes" id="UP000570474">
    <property type="component" value="Unassembled WGS sequence"/>
</dbReference>
<gene>
    <name evidence="1" type="ORF">HGH92_07700</name>
</gene>
<reference evidence="1 2" key="1">
    <citation type="submission" date="2020-04" db="EMBL/GenBank/DDBJ databases">
        <authorList>
            <person name="Yin C."/>
        </authorList>
    </citation>
    <scope>NUCLEOTIDE SEQUENCE [LARGE SCALE GENOMIC DNA]</scope>
    <source>
        <strain evidence="1 2">Ae27</strain>
    </source>
</reference>